<dbReference type="EMBL" id="QGKW02001660">
    <property type="protein sequence ID" value="KAF2578818.1"/>
    <property type="molecule type" value="Genomic_DNA"/>
</dbReference>
<name>A0A8S9J9M6_BRACR</name>
<feature type="chain" id="PRO_5035843300" evidence="1">
    <location>
        <begin position="22"/>
        <end position="78"/>
    </location>
</feature>
<sequence>MGILVTWCGLWASNGLEICLAHVLASISIDVKSSASIDTYVPLLDSFLSRGILTTPQYNGHNFCYRMLIDLKPVALES</sequence>
<reference evidence="2" key="1">
    <citation type="submission" date="2019-12" db="EMBL/GenBank/DDBJ databases">
        <title>Genome sequencing and annotation of Brassica cretica.</title>
        <authorList>
            <person name="Studholme D.J."/>
            <person name="Sarris P.F."/>
        </authorList>
    </citation>
    <scope>NUCLEOTIDE SEQUENCE</scope>
    <source>
        <strain evidence="2">PFS-001/15</strain>
        <tissue evidence="2">Leaf</tissue>
    </source>
</reference>
<accession>A0A8S9J9M6</accession>
<dbReference type="Proteomes" id="UP000712281">
    <property type="component" value="Unassembled WGS sequence"/>
</dbReference>
<evidence type="ECO:0000313" key="2">
    <source>
        <dbReference type="EMBL" id="KAF2578818.1"/>
    </source>
</evidence>
<proteinExistence type="predicted"/>
<comment type="caution">
    <text evidence="2">The sequence shown here is derived from an EMBL/GenBank/DDBJ whole genome shotgun (WGS) entry which is preliminary data.</text>
</comment>
<evidence type="ECO:0000256" key="1">
    <source>
        <dbReference type="SAM" id="SignalP"/>
    </source>
</evidence>
<feature type="signal peptide" evidence="1">
    <location>
        <begin position="1"/>
        <end position="21"/>
    </location>
</feature>
<organism evidence="2 3">
    <name type="scientific">Brassica cretica</name>
    <name type="common">Mustard</name>
    <dbReference type="NCBI Taxonomy" id="69181"/>
    <lineage>
        <taxon>Eukaryota</taxon>
        <taxon>Viridiplantae</taxon>
        <taxon>Streptophyta</taxon>
        <taxon>Embryophyta</taxon>
        <taxon>Tracheophyta</taxon>
        <taxon>Spermatophyta</taxon>
        <taxon>Magnoliopsida</taxon>
        <taxon>eudicotyledons</taxon>
        <taxon>Gunneridae</taxon>
        <taxon>Pentapetalae</taxon>
        <taxon>rosids</taxon>
        <taxon>malvids</taxon>
        <taxon>Brassicales</taxon>
        <taxon>Brassicaceae</taxon>
        <taxon>Brassiceae</taxon>
        <taxon>Brassica</taxon>
    </lineage>
</organism>
<keyword evidence="1" id="KW-0732">Signal</keyword>
<dbReference type="AlphaFoldDB" id="A0A8S9J9M6"/>
<evidence type="ECO:0000313" key="3">
    <source>
        <dbReference type="Proteomes" id="UP000712281"/>
    </source>
</evidence>
<protein>
    <submittedName>
        <fullName evidence="2">Uncharacterized protein</fullName>
    </submittedName>
</protein>
<gene>
    <name evidence="2" type="ORF">F2Q68_00004281</name>
</gene>